<feature type="domain" description="Major facilitator superfamily (MFS) profile" evidence="4">
    <location>
        <begin position="23"/>
        <end position="455"/>
    </location>
</feature>
<dbReference type="InterPro" id="IPR011701">
    <property type="entry name" value="MFS"/>
</dbReference>
<dbReference type="PANTHER" id="PTHR23520:SF5">
    <property type="entry name" value="TRANSPORTER, PUTATIVE (AFU_ORTHOLOGUE AFUA_3G04000)-RELATED"/>
    <property type="match status" value="1"/>
</dbReference>
<feature type="transmembrane region" description="Helical" evidence="3">
    <location>
        <begin position="428"/>
        <end position="452"/>
    </location>
</feature>
<name>A0A4U0XDU6_9PEZI</name>
<feature type="transmembrane region" description="Helical" evidence="3">
    <location>
        <begin position="152"/>
        <end position="178"/>
    </location>
</feature>
<organism evidence="5 6">
    <name type="scientific">Friedmanniomyces simplex</name>
    <dbReference type="NCBI Taxonomy" id="329884"/>
    <lineage>
        <taxon>Eukaryota</taxon>
        <taxon>Fungi</taxon>
        <taxon>Dikarya</taxon>
        <taxon>Ascomycota</taxon>
        <taxon>Pezizomycotina</taxon>
        <taxon>Dothideomycetes</taxon>
        <taxon>Dothideomycetidae</taxon>
        <taxon>Mycosphaerellales</taxon>
        <taxon>Teratosphaeriaceae</taxon>
        <taxon>Friedmanniomyces</taxon>
    </lineage>
</organism>
<accession>A0A4U0XDU6</accession>
<feature type="region of interest" description="Disordered" evidence="2">
    <location>
        <begin position="493"/>
        <end position="517"/>
    </location>
</feature>
<dbReference type="Proteomes" id="UP000309340">
    <property type="component" value="Unassembled WGS sequence"/>
</dbReference>
<feature type="transmembrane region" description="Helical" evidence="3">
    <location>
        <begin position="190"/>
        <end position="211"/>
    </location>
</feature>
<protein>
    <recommendedName>
        <fullName evidence="4">Major facilitator superfamily (MFS) profile domain-containing protein</fullName>
    </recommendedName>
</protein>
<dbReference type="EMBL" id="NAJQ01000236">
    <property type="protein sequence ID" value="TKA74167.1"/>
    <property type="molecule type" value="Genomic_DNA"/>
</dbReference>
<evidence type="ECO:0000256" key="3">
    <source>
        <dbReference type="SAM" id="Phobius"/>
    </source>
</evidence>
<comment type="subcellular location">
    <subcellularLocation>
        <location evidence="1">Membrane</location>
        <topology evidence="1">Multi-pass membrane protein</topology>
    </subcellularLocation>
</comment>
<evidence type="ECO:0000256" key="2">
    <source>
        <dbReference type="SAM" id="MobiDB-lite"/>
    </source>
</evidence>
<feature type="compositionally biased region" description="Basic and acidic residues" evidence="2">
    <location>
        <begin position="497"/>
        <end position="517"/>
    </location>
</feature>
<dbReference type="GO" id="GO:0000329">
    <property type="term" value="C:fungal-type vacuole membrane"/>
    <property type="evidence" value="ECO:0007669"/>
    <property type="project" value="TreeGrafter"/>
</dbReference>
<sequence>MAFLEWLSHETSLHSLLNHGTRDIYIILLSRFLRMFAYGGAALVLGIFLYTAGNNGAQIGAFMSMTLLGDAAISYLLTIMADKIGRRRVLRIGSLLMTLAGTVFALSKNYWLLLLAAIFGVISPGAHEVGPFRAVEESTLAQLTPIEARTDVYAWFAVTSTIGMSLGLCVSGWITYMLRTYFEWNWKEGYPVVFAVYAVVGLVKFCLTFLLSDRCEANYDRQTEMDVAEREASAPLMGTNDRRSSYSAPRKVTETVRLIGGTVQTKLSPESRTILVKLCCLFAVNSFASGMLPVTLMSWYANWRYRWFLTHRLGYTMAAVWLVASVANLFSASVARRLGLVRAMVFTHLPNAIFLAFIPLAPTWWLMAMLLLASSAFGSMDQAPRSAFVAAVFLPSERTAVMGTLNLVRTLASAGGPLLTGYFHEKKMWGAVFVISALLKMAYDAGLLVMFLNTKLPETQRRPRDTTVTDMDVGILLSESLAPPEAFESFGDEEFGEYERGGGKDLGKSTYDHIEEV</sequence>
<dbReference type="Gene3D" id="1.20.1250.20">
    <property type="entry name" value="MFS general substrate transporter like domains"/>
    <property type="match status" value="1"/>
</dbReference>
<feature type="transmembrane region" description="Helical" evidence="3">
    <location>
        <begin position="313"/>
        <end position="332"/>
    </location>
</feature>
<dbReference type="Pfam" id="PF07690">
    <property type="entry name" value="MFS_1"/>
    <property type="match status" value="2"/>
</dbReference>
<feature type="transmembrane region" description="Helical" evidence="3">
    <location>
        <begin position="89"/>
        <end position="106"/>
    </location>
</feature>
<dbReference type="PROSITE" id="PS50850">
    <property type="entry name" value="MFS"/>
    <property type="match status" value="1"/>
</dbReference>
<keyword evidence="3" id="KW-1133">Transmembrane helix</keyword>
<feature type="transmembrane region" description="Helical" evidence="3">
    <location>
        <begin position="112"/>
        <end position="132"/>
    </location>
</feature>
<keyword evidence="3" id="KW-0812">Transmembrane</keyword>
<feature type="transmembrane region" description="Helical" evidence="3">
    <location>
        <begin position="274"/>
        <end position="301"/>
    </location>
</feature>
<dbReference type="SUPFAM" id="SSF103473">
    <property type="entry name" value="MFS general substrate transporter"/>
    <property type="match status" value="1"/>
</dbReference>
<feature type="transmembrane region" description="Helical" evidence="3">
    <location>
        <begin position="32"/>
        <end position="53"/>
    </location>
</feature>
<dbReference type="InterPro" id="IPR020846">
    <property type="entry name" value="MFS_dom"/>
</dbReference>
<gene>
    <name evidence="5" type="ORF">B0A55_06583</name>
</gene>
<dbReference type="InterPro" id="IPR036259">
    <property type="entry name" value="MFS_trans_sf"/>
</dbReference>
<evidence type="ECO:0000259" key="4">
    <source>
        <dbReference type="PROSITE" id="PS50850"/>
    </source>
</evidence>
<evidence type="ECO:0000313" key="5">
    <source>
        <dbReference type="EMBL" id="TKA74167.1"/>
    </source>
</evidence>
<keyword evidence="6" id="KW-1185">Reference proteome</keyword>
<dbReference type="GO" id="GO:0022857">
    <property type="term" value="F:transmembrane transporter activity"/>
    <property type="evidence" value="ECO:0007669"/>
    <property type="project" value="InterPro"/>
</dbReference>
<dbReference type="AlphaFoldDB" id="A0A4U0XDU6"/>
<feature type="transmembrane region" description="Helical" evidence="3">
    <location>
        <begin position="59"/>
        <end position="77"/>
    </location>
</feature>
<dbReference type="OrthoDB" id="10027823at2759"/>
<dbReference type="PANTHER" id="PTHR23520">
    <property type="entry name" value="TRANSPORTER, PUTATIVE (AFU_ORTHOLOGUE AFUA_3G04000)-RELATED"/>
    <property type="match status" value="1"/>
</dbReference>
<evidence type="ECO:0000313" key="6">
    <source>
        <dbReference type="Proteomes" id="UP000309340"/>
    </source>
</evidence>
<reference evidence="5 6" key="1">
    <citation type="submission" date="2017-03" db="EMBL/GenBank/DDBJ databases">
        <title>Genomes of endolithic fungi from Antarctica.</title>
        <authorList>
            <person name="Coleine C."/>
            <person name="Masonjones S."/>
            <person name="Stajich J.E."/>
        </authorList>
    </citation>
    <scope>NUCLEOTIDE SEQUENCE [LARGE SCALE GENOMIC DNA]</scope>
    <source>
        <strain evidence="5 6">CCFEE 5184</strain>
    </source>
</reference>
<keyword evidence="3" id="KW-0472">Membrane</keyword>
<evidence type="ECO:0000256" key="1">
    <source>
        <dbReference type="ARBA" id="ARBA00004141"/>
    </source>
</evidence>
<proteinExistence type="predicted"/>
<comment type="caution">
    <text evidence="5">The sequence shown here is derived from an EMBL/GenBank/DDBJ whole genome shotgun (WGS) entry which is preliminary data.</text>
</comment>